<evidence type="ECO:0000256" key="1">
    <source>
        <dbReference type="SAM" id="MobiDB-lite"/>
    </source>
</evidence>
<dbReference type="InterPro" id="IPR027911">
    <property type="entry name" value="DUF4604"/>
</dbReference>
<dbReference type="FunCoup" id="A0A7M7KP92">
    <property type="interactions" value="1373"/>
</dbReference>
<dbReference type="Pfam" id="PF15377">
    <property type="entry name" value="DUF4604"/>
    <property type="match status" value="1"/>
</dbReference>
<proteinExistence type="predicted"/>
<reference evidence="3" key="1">
    <citation type="submission" date="2021-01" db="UniProtKB">
        <authorList>
            <consortium name="EnsemblMetazoa"/>
        </authorList>
    </citation>
    <scope>IDENTIFICATION</scope>
</reference>
<dbReference type="RefSeq" id="XP_022666764.1">
    <property type="nucleotide sequence ID" value="XM_022811029.1"/>
</dbReference>
<evidence type="ECO:0000313" key="4">
    <source>
        <dbReference type="Proteomes" id="UP000594260"/>
    </source>
</evidence>
<feature type="compositionally biased region" description="Basic and acidic residues" evidence="1">
    <location>
        <begin position="86"/>
        <end position="96"/>
    </location>
</feature>
<feature type="compositionally biased region" description="Basic residues" evidence="1">
    <location>
        <begin position="1"/>
        <end position="16"/>
    </location>
</feature>
<dbReference type="OrthoDB" id="10043580at2759"/>
<accession>A0A7M7KP92</accession>
<sequence length="168" mass="19300">MSRRLYNKNGRKHNVHCVKPGDPPFLRAIKERCGYKEGPNVNTKRPVQRQDFSDSDEEEKGDERPQVVVLRDGDLSQEEASKLLNKTKDESKRSDTKMVAVAEDTAQSNRRVVFSSSSKRTKDVKETLKQMELSSKKKKLQEDCSRKKDVKAVKDNRLLSFGDDEEEV</sequence>
<dbReference type="InParanoid" id="A0A7M7KP92"/>
<organism evidence="3 4">
    <name type="scientific">Varroa destructor</name>
    <name type="common">Honeybee mite</name>
    <dbReference type="NCBI Taxonomy" id="109461"/>
    <lineage>
        <taxon>Eukaryota</taxon>
        <taxon>Metazoa</taxon>
        <taxon>Ecdysozoa</taxon>
        <taxon>Arthropoda</taxon>
        <taxon>Chelicerata</taxon>
        <taxon>Arachnida</taxon>
        <taxon>Acari</taxon>
        <taxon>Parasitiformes</taxon>
        <taxon>Mesostigmata</taxon>
        <taxon>Gamasina</taxon>
        <taxon>Dermanyssoidea</taxon>
        <taxon>Varroidae</taxon>
        <taxon>Varroa</taxon>
    </lineage>
</organism>
<feature type="compositionally biased region" description="Basic and acidic residues" evidence="1">
    <location>
        <begin position="120"/>
        <end position="129"/>
    </location>
</feature>
<dbReference type="EnsemblMetazoa" id="XM_022811029">
    <property type="protein sequence ID" value="XP_022666764"/>
    <property type="gene ID" value="LOC111252711"/>
</dbReference>
<keyword evidence="4" id="KW-1185">Reference proteome</keyword>
<evidence type="ECO:0000259" key="2">
    <source>
        <dbReference type="Pfam" id="PF15377"/>
    </source>
</evidence>
<dbReference type="InterPro" id="IPR040219">
    <property type="entry name" value="KIAA1143-like"/>
</dbReference>
<dbReference type="PANTHER" id="PTHR31195:SF2">
    <property type="entry name" value="GEO02494P1"/>
    <property type="match status" value="1"/>
</dbReference>
<dbReference type="Proteomes" id="UP000594260">
    <property type="component" value="Unplaced"/>
</dbReference>
<dbReference type="PANTHER" id="PTHR31195">
    <property type="entry name" value="GEO02494P1"/>
    <property type="match status" value="1"/>
</dbReference>
<feature type="region of interest" description="Disordered" evidence="1">
    <location>
        <begin position="1"/>
        <end position="148"/>
    </location>
</feature>
<dbReference type="KEGG" id="vde:111252711"/>
<protein>
    <recommendedName>
        <fullName evidence="2">DUF4604 domain-containing protein</fullName>
    </recommendedName>
</protein>
<dbReference type="AlphaFoldDB" id="A0A7M7KP92"/>
<evidence type="ECO:0000313" key="3">
    <source>
        <dbReference type="EnsemblMetazoa" id="XP_022666764"/>
    </source>
</evidence>
<name>A0A7M7KP92_VARDE</name>
<feature type="compositionally biased region" description="Polar residues" evidence="1">
    <location>
        <begin position="105"/>
        <end position="118"/>
    </location>
</feature>
<dbReference type="GeneID" id="111252711"/>
<dbReference type="OMA" id="KRQVGYR"/>
<feature type="domain" description="DUF4604" evidence="2">
    <location>
        <begin position="14"/>
        <end position="165"/>
    </location>
</feature>